<reference evidence="3 4" key="1">
    <citation type="submission" date="2018-05" db="EMBL/GenBank/DDBJ databases">
        <title>Genomic Encyclopedia of Archaeal and Bacterial Type Strains, Phase II (KMG-II): from individual species to whole genera.</title>
        <authorList>
            <person name="Goeker M."/>
        </authorList>
    </citation>
    <scope>NUCLEOTIDE SEQUENCE [LARGE SCALE GENOMIC DNA]</scope>
    <source>
        <strain evidence="3 4">DSM 22214</strain>
    </source>
</reference>
<proteinExistence type="predicted"/>
<feature type="signal peptide" evidence="2">
    <location>
        <begin position="1"/>
        <end position="22"/>
    </location>
</feature>
<sequence length="92" mass="10398">MKKIFSTVILFLISISMSIAQCAMCRMTVESTVSNGRSQIASNLNHGILYLLSAPYILVAIVGYLWWTSSKKNMSPQTILRQRIRKAFSQLQ</sequence>
<evidence type="ECO:0000313" key="3">
    <source>
        <dbReference type="EMBL" id="PWK21903.1"/>
    </source>
</evidence>
<dbReference type="AlphaFoldDB" id="A0A316DZD0"/>
<feature type="transmembrane region" description="Helical" evidence="1">
    <location>
        <begin position="46"/>
        <end position="67"/>
    </location>
</feature>
<accession>A0A316DZD0</accession>
<keyword evidence="2" id="KW-0732">Signal</keyword>
<evidence type="ECO:0000313" key="4">
    <source>
        <dbReference type="Proteomes" id="UP000245489"/>
    </source>
</evidence>
<dbReference type="RefSeq" id="WP_109744303.1">
    <property type="nucleotide sequence ID" value="NZ_QGGO01000022.1"/>
</dbReference>
<feature type="chain" id="PRO_5016301214" evidence="2">
    <location>
        <begin position="23"/>
        <end position="92"/>
    </location>
</feature>
<name>A0A316DZD0_9BACT</name>
<keyword evidence="1" id="KW-0812">Transmembrane</keyword>
<keyword evidence="4" id="KW-1185">Reference proteome</keyword>
<keyword evidence="1" id="KW-0472">Membrane</keyword>
<organism evidence="3 4">
    <name type="scientific">Arcicella aurantiaca</name>
    <dbReference type="NCBI Taxonomy" id="591202"/>
    <lineage>
        <taxon>Bacteria</taxon>
        <taxon>Pseudomonadati</taxon>
        <taxon>Bacteroidota</taxon>
        <taxon>Cytophagia</taxon>
        <taxon>Cytophagales</taxon>
        <taxon>Flectobacillaceae</taxon>
        <taxon>Arcicella</taxon>
    </lineage>
</organism>
<dbReference type="EMBL" id="QGGO01000022">
    <property type="protein sequence ID" value="PWK21903.1"/>
    <property type="molecule type" value="Genomic_DNA"/>
</dbReference>
<dbReference type="Proteomes" id="UP000245489">
    <property type="component" value="Unassembled WGS sequence"/>
</dbReference>
<protein>
    <submittedName>
        <fullName evidence="3">Uncharacterized protein</fullName>
    </submittedName>
</protein>
<comment type="caution">
    <text evidence="3">The sequence shown here is derived from an EMBL/GenBank/DDBJ whole genome shotgun (WGS) entry which is preliminary data.</text>
</comment>
<evidence type="ECO:0000256" key="1">
    <source>
        <dbReference type="SAM" id="Phobius"/>
    </source>
</evidence>
<keyword evidence="1" id="KW-1133">Transmembrane helix</keyword>
<evidence type="ECO:0000256" key="2">
    <source>
        <dbReference type="SAM" id="SignalP"/>
    </source>
</evidence>
<gene>
    <name evidence="3" type="ORF">LV89_03617</name>
</gene>
<dbReference type="OrthoDB" id="678747at2"/>